<accession>A0A0E9W887</accession>
<dbReference type="AlphaFoldDB" id="A0A0E9W887"/>
<reference evidence="1" key="2">
    <citation type="journal article" date="2015" name="Fish Shellfish Immunol.">
        <title>Early steps in the European eel (Anguilla anguilla)-Vibrio vulnificus interaction in the gills: Role of the RtxA13 toxin.</title>
        <authorList>
            <person name="Callol A."/>
            <person name="Pajuelo D."/>
            <person name="Ebbesson L."/>
            <person name="Teles M."/>
            <person name="MacKenzie S."/>
            <person name="Amaro C."/>
        </authorList>
    </citation>
    <scope>NUCLEOTIDE SEQUENCE</scope>
</reference>
<protein>
    <submittedName>
        <fullName evidence="1">Uncharacterized protein</fullName>
    </submittedName>
</protein>
<organism evidence="1">
    <name type="scientific">Anguilla anguilla</name>
    <name type="common">European freshwater eel</name>
    <name type="synonym">Muraena anguilla</name>
    <dbReference type="NCBI Taxonomy" id="7936"/>
    <lineage>
        <taxon>Eukaryota</taxon>
        <taxon>Metazoa</taxon>
        <taxon>Chordata</taxon>
        <taxon>Craniata</taxon>
        <taxon>Vertebrata</taxon>
        <taxon>Euteleostomi</taxon>
        <taxon>Actinopterygii</taxon>
        <taxon>Neopterygii</taxon>
        <taxon>Teleostei</taxon>
        <taxon>Anguilliformes</taxon>
        <taxon>Anguillidae</taxon>
        <taxon>Anguilla</taxon>
    </lineage>
</organism>
<evidence type="ECO:0000313" key="1">
    <source>
        <dbReference type="EMBL" id="JAH86594.1"/>
    </source>
</evidence>
<sequence length="41" mass="4812">MYILYMKFEQFGKNWPIKHTKITGLNICLDILPAFPIKNGN</sequence>
<name>A0A0E9W887_ANGAN</name>
<dbReference type="EMBL" id="GBXM01021983">
    <property type="protein sequence ID" value="JAH86594.1"/>
    <property type="molecule type" value="Transcribed_RNA"/>
</dbReference>
<reference evidence="1" key="1">
    <citation type="submission" date="2014-11" db="EMBL/GenBank/DDBJ databases">
        <authorList>
            <person name="Amaro Gonzalez C."/>
        </authorList>
    </citation>
    <scope>NUCLEOTIDE SEQUENCE</scope>
</reference>
<proteinExistence type="predicted"/>